<dbReference type="Gene3D" id="2.180.10.10">
    <property type="entry name" value="RHS repeat-associated core"/>
    <property type="match status" value="1"/>
</dbReference>
<dbReference type="PANTHER" id="PTHR32305:SF15">
    <property type="entry name" value="PROTEIN RHSA-RELATED"/>
    <property type="match status" value="1"/>
</dbReference>
<dbReference type="NCBIfam" id="TIGR03696">
    <property type="entry name" value="Rhs_assc_core"/>
    <property type="match status" value="1"/>
</dbReference>
<name>A0ABX5XRY8_9BACT</name>
<evidence type="ECO:0000313" key="1">
    <source>
        <dbReference type="EMBL" id="QDV84096.1"/>
    </source>
</evidence>
<dbReference type="EC" id="3.1.-.-" evidence="1"/>
<keyword evidence="1" id="KW-0378">Hydrolase</keyword>
<dbReference type="RefSeq" id="WP_145211888.1">
    <property type="nucleotide sequence ID" value="NZ_CP036432.1"/>
</dbReference>
<evidence type="ECO:0000313" key="2">
    <source>
        <dbReference type="Proteomes" id="UP000318081"/>
    </source>
</evidence>
<organism evidence="1 2">
    <name type="scientific">Stieleria magnilauensis</name>
    <dbReference type="NCBI Taxonomy" id="2527963"/>
    <lineage>
        <taxon>Bacteria</taxon>
        <taxon>Pseudomonadati</taxon>
        <taxon>Planctomycetota</taxon>
        <taxon>Planctomycetia</taxon>
        <taxon>Pirellulales</taxon>
        <taxon>Pirellulaceae</taxon>
        <taxon>Stieleria</taxon>
    </lineage>
</organism>
<sequence length="390" mass="42478">MSGYGFDVITSGTDDVFYQWDALGRRVARGDGTTVSIDVQNGQPTIADDTSGTAATSPTYTTAYANSLDEPVVRDSTGGVRHYHRGQQYSVNALTDSSGAIKERYAYDAYGSLSIFDASGTARTPTAEGNRYTYTGREYDDVLDLYHYRARMYDSIAGRFLSRDPIGFEGGQWSLYMYVGGMPTNAADPSGLQIRFFPPEGDPRNENSRLPGFHVADKPGWFRIVCHGGCHLDDVSEFSPKKPNPNWTPDGGGGPAYIPIPVNEMCAKILSHPSYKPGCKVEIIACQVGRGDYGERLAECLGGGSDVYTYPESINPVGNSFYCNNSPQEPEDLYAPDSGGNKPPVISPGLSDLEACYARCDRTFPGLTNWVLRSICKAKYCDVRYGNGSL</sequence>
<dbReference type="EMBL" id="CP036432">
    <property type="protein sequence ID" value="QDV84096.1"/>
    <property type="molecule type" value="Genomic_DNA"/>
</dbReference>
<dbReference type="PANTHER" id="PTHR32305">
    <property type="match status" value="1"/>
</dbReference>
<accession>A0ABX5XRY8</accession>
<gene>
    <name evidence="1" type="primary">wapA_2</name>
    <name evidence="1" type="ORF">TBK1r_30410</name>
</gene>
<dbReference type="InterPro" id="IPR022385">
    <property type="entry name" value="Rhs_assc_core"/>
</dbReference>
<dbReference type="Proteomes" id="UP000318081">
    <property type="component" value="Chromosome"/>
</dbReference>
<proteinExistence type="predicted"/>
<reference evidence="1 2" key="1">
    <citation type="submission" date="2019-02" db="EMBL/GenBank/DDBJ databases">
        <title>Deep-cultivation of Planctomycetes and their phenomic and genomic characterization uncovers novel biology.</title>
        <authorList>
            <person name="Wiegand S."/>
            <person name="Jogler M."/>
            <person name="Boedeker C."/>
            <person name="Pinto D."/>
            <person name="Vollmers J."/>
            <person name="Rivas-Marin E."/>
            <person name="Kohn T."/>
            <person name="Peeters S.H."/>
            <person name="Heuer A."/>
            <person name="Rast P."/>
            <person name="Oberbeckmann S."/>
            <person name="Bunk B."/>
            <person name="Jeske O."/>
            <person name="Meyerdierks A."/>
            <person name="Storesund J.E."/>
            <person name="Kallscheuer N."/>
            <person name="Luecker S."/>
            <person name="Lage O.M."/>
            <person name="Pohl T."/>
            <person name="Merkel B.J."/>
            <person name="Hornburger P."/>
            <person name="Mueller R.-W."/>
            <person name="Bruemmer F."/>
            <person name="Labrenz M."/>
            <person name="Spormann A.M."/>
            <person name="Op den Camp H."/>
            <person name="Overmann J."/>
            <person name="Amann R."/>
            <person name="Jetten M.S.M."/>
            <person name="Mascher T."/>
            <person name="Medema M.H."/>
            <person name="Devos D.P."/>
            <person name="Kaster A.-K."/>
            <person name="Ovreas L."/>
            <person name="Rohde M."/>
            <person name="Galperin M.Y."/>
            <person name="Jogler C."/>
        </authorList>
    </citation>
    <scope>NUCLEOTIDE SEQUENCE [LARGE SCALE GENOMIC DNA]</scope>
    <source>
        <strain evidence="1 2">TBK1r</strain>
    </source>
</reference>
<keyword evidence="2" id="KW-1185">Reference proteome</keyword>
<dbReference type="GO" id="GO:0016787">
    <property type="term" value="F:hydrolase activity"/>
    <property type="evidence" value="ECO:0007669"/>
    <property type="project" value="UniProtKB-KW"/>
</dbReference>
<protein>
    <submittedName>
        <fullName evidence="1">tRNA(Glu)-specific nuclease WapA</fullName>
        <ecNumber evidence="1">3.1.-.-</ecNumber>
    </submittedName>
</protein>
<dbReference type="InterPro" id="IPR050708">
    <property type="entry name" value="T6SS_VgrG/RHS"/>
</dbReference>